<dbReference type="VEuPathDB" id="VectorBase:ADIR014264"/>
<dbReference type="Proteomes" id="UP000075884">
    <property type="component" value="Unassembled WGS sequence"/>
</dbReference>
<name>A0A182NWJ5_9DIPT</name>
<evidence type="ECO:0000313" key="1">
    <source>
        <dbReference type="EnsemblMetazoa" id="ADIR014264-PA"/>
    </source>
</evidence>
<reference evidence="1" key="2">
    <citation type="submission" date="2020-05" db="UniProtKB">
        <authorList>
            <consortium name="EnsemblMetazoa"/>
        </authorList>
    </citation>
    <scope>IDENTIFICATION</scope>
    <source>
        <strain evidence="1">WRAIR2</strain>
    </source>
</reference>
<proteinExistence type="predicted"/>
<accession>A0A182NWJ5</accession>
<organism evidence="1 2">
    <name type="scientific">Anopheles dirus</name>
    <dbReference type="NCBI Taxonomy" id="7168"/>
    <lineage>
        <taxon>Eukaryota</taxon>
        <taxon>Metazoa</taxon>
        <taxon>Ecdysozoa</taxon>
        <taxon>Arthropoda</taxon>
        <taxon>Hexapoda</taxon>
        <taxon>Insecta</taxon>
        <taxon>Pterygota</taxon>
        <taxon>Neoptera</taxon>
        <taxon>Endopterygota</taxon>
        <taxon>Diptera</taxon>
        <taxon>Nematocera</taxon>
        <taxon>Culicoidea</taxon>
        <taxon>Culicidae</taxon>
        <taxon>Anophelinae</taxon>
        <taxon>Anopheles</taxon>
    </lineage>
</organism>
<sequence length="158" mass="16758">MFYHYVYANVHALSCKFCQSVNSYSNCIDSAGQVECSDTVVNMTHLLLVPHNPSLAKVVPTDGQYQCFQVNFTSNGVWNYQMGCTFAGSKLCDGWKVLSQCTIPPRNGAGKTTGVMQAAATPAQLSTLKPRTPAAPASAGVAGKQGVQLVSSTTTTIT</sequence>
<protein>
    <submittedName>
        <fullName evidence="1">Uncharacterized protein</fullName>
    </submittedName>
</protein>
<keyword evidence="2" id="KW-1185">Reference proteome</keyword>
<dbReference type="AlphaFoldDB" id="A0A182NWJ5"/>
<reference evidence="2" key="1">
    <citation type="submission" date="2013-03" db="EMBL/GenBank/DDBJ databases">
        <title>The Genome Sequence of Anopheles dirus WRAIR2.</title>
        <authorList>
            <consortium name="The Broad Institute Genomics Platform"/>
            <person name="Neafsey D.E."/>
            <person name="Walton C."/>
            <person name="Walker B."/>
            <person name="Young S.K."/>
            <person name="Zeng Q."/>
            <person name="Gargeya S."/>
            <person name="Fitzgerald M."/>
            <person name="Haas B."/>
            <person name="Abouelleil A."/>
            <person name="Allen A.W."/>
            <person name="Alvarado L."/>
            <person name="Arachchi H.M."/>
            <person name="Berlin A.M."/>
            <person name="Chapman S.B."/>
            <person name="Gainer-Dewar J."/>
            <person name="Goldberg J."/>
            <person name="Griggs A."/>
            <person name="Gujja S."/>
            <person name="Hansen M."/>
            <person name="Howarth C."/>
            <person name="Imamovic A."/>
            <person name="Ireland A."/>
            <person name="Larimer J."/>
            <person name="McCowan C."/>
            <person name="Murphy C."/>
            <person name="Pearson M."/>
            <person name="Poon T.W."/>
            <person name="Priest M."/>
            <person name="Roberts A."/>
            <person name="Saif S."/>
            <person name="Shea T."/>
            <person name="Sisk P."/>
            <person name="Sykes S."/>
            <person name="Wortman J."/>
            <person name="Nusbaum C."/>
            <person name="Birren B."/>
        </authorList>
    </citation>
    <scope>NUCLEOTIDE SEQUENCE [LARGE SCALE GENOMIC DNA]</scope>
    <source>
        <strain evidence="2">WRAIR2</strain>
    </source>
</reference>
<evidence type="ECO:0000313" key="2">
    <source>
        <dbReference type="Proteomes" id="UP000075884"/>
    </source>
</evidence>
<dbReference type="EnsemblMetazoa" id="ADIR014264-RA">
    <property type="protein sequence ID" value="ADIR014264-PA"/>
    <property type="gene ID" value="ADIR014264"/>
</dbReference>